<comment type="caution">
    <text evidence="2">The sequence shown here is derived from an EMBL/GenBank/DDBJ whole genome shotgun (WGS) entry which is preliminary data.</text>
</comment>
<keyword evidence="1" id="KW-0472">Membrane</keyword>
<feature type="transmembrane region" description="Helical" evidence="1">
    <location>
        <begin position="228"/>
        <end position="255"/>
    </location>
</feature>
<name>A0ABU3BJA2_9FLAO</name>
<organism evidence="2 3">
    <name type="scientific">Croceitalea vernalis</name>
    <dbReference type="NCBI Taxonomy" id="3075599"/>
    <lineage>
        <taxon>Bacteria</taxon>
        <taxon>Pseudomonadati</taxon>
        <taxon>Bacteroidota</taxon>
        <taxon>Flavobacteriia</taxon>
        <taxon>Flavobacteriales</taxon>
        <taxon>Flavobacteriaceae</taxon>
        <taxon>Croceitalea</taxon>
    </lineage>
</organism>
<feature type="transmembrane region" description="Helical" evidence="1">
    <location>
        <begin position="75"/>
        <end position="95"/>
    </location>
</feature>
<keyword evidence="3" id="KW-1185">Reference proteome</keyword>
<dbReference type="InterPro" id="IPR022134">
    <property type="entry name" value="DUF3667"/>
</dbReference>
<dbReference type="RefSeq" id="WP_311388107.1">
    <property type="nucleotide sequence ID" value="NZ_JAVRHU010000003.1"/>
</dbReference>
<dbReference type="Proteomes" id="UP001250662">
    <property type="component" value="Unassembled WGS sequence"/>
</dbReference>
<keyword evidence="1" id="KW-1133">Transmembrane helix</keyword>
<proteinExistence type="predicted"/>
<dbReference type="EMBL" id="JAVRHU010000003">
    <property type="protein sequence ID" value="MDT0622249.1"/>
    <property type="molecule type" value="Genomic_DNA"/>
</dbReference>
<protein>
    <submittedName>
        <fullName evidence="2">DUF3667 domain-containing protein</fullName>
    </submittedName>
</protein>
<accession>A0ABU3BJA2</accession>
<sequence>MNCKNCENSLRTDYSFCPDCGAKVIRNRITVKNLWYDAVERFFNVDNTFIVTFKHLFTKPEKVIVGYIEGVRKKYLNPISYFTIAVTIGGLFLFLNKQYFPEAMNYGFNSIDMETLSEADKVGQNLGKEFQKYLADYQNLFYVLMLPFLALISRVVFYNKKEYNLSEHFVMNIYGYSQMSLCVNLVYIALIWNDKLLYYASGINGIFQIAYFTYLFKRVFKLNIKQTILKLLLFLVVLGFVLFIFIVIGTIYLVVFTDTFQQMAPK</sequence>
<feature type="transmembrane region" description="Helical" evidence="1">
    <location>
        <begin position="196"/>
        <end position="216"/>
    </location>
</feature>
<evidence type="ECO:0000313" key="2">
    <source>
        <dbReference type="EMBL" id="MDT0622249.1"/>
    </source>
</evidence>
<reference evidence="2 3" key="1">
    <citation type="submission" date="2023-09" db="EMBL/GenBank/DDBJ databases">
        <authorList>
            <person name="Rey-Velasco X."/>
        </authorList>
    </citation>
    <scope>NUCLEOTIDE SEQUENCE [LARGE SCALE GENOMIC DNA]</scope>
    <source>
        <strain evidence="2 3">P007</strain>
    </source>
</reference>
<evidence type="ECO:0000313" key="3">
    <source>
        <dbReference type="Proteomes" id="UP001250662"/>
    </source>
</evidence>
<keyword evidence="1" id="KW-0812">Transmembrane</keyword>
<gene>
    <name evidence="2" type="ORF">RM520_11475</name>
</gene>
<feature type="transmembrane region" description="Helical" evidence="1">
    <location>
        <begin position="140"/>
        <end position="157"/>
    </location>
</feature>
<feature type="transmembrane region" description="Helical" evidence="1">
    <location>
        <begin position="169"/>
        <end position="190"/>
    </location>
</feature>
<dbReference type="Pfam" id="PF12412">
    <property type="entry name" value="DUF3667"/>
    <property type="match status" value="1"/>
</dbReference>
<evidence type="ECO:0000256" key="1">
    <source>
        <dbReference type="SAM" id="Phobius"/>
    </source>
</evidence>